<feature type="region of interest" description="Disordered" evidence="1">
    <location>
        <begin position="78"/>
        <end position="97"/>
    </location>
</feature>
<gene>
    <name evidence="2" type="ORF">CBYS24578_00013432</name>
</gene>
<comment type="caution">
    <text evidence="2">The sequence shown here is derived from an EMBL/GenBank/DDBJ whole genome shotgun (WGS) entry which is preliminary data.</text>
</comment>
<sequence>MPKDDLMALFLERENSQYKNNCAVGKPIHELAQAFTVTEQERPKLLRFARGGGPDLTDLRGYYIETDEPADYFDYEESTSEMGIPEKPQRRPSGASKPDFLRKCIRYRIYPRTHTTPKRDFTPEPKNIDLIFEILKRKPDDDSVGDAEYKNFKKVTAQAISELAVIKNVAPLLMGSSEINNMWNIPFLNLDTMTEGELSAPQPDMCDGVLPERVEDMVRDELDTVIAPSGDAEALLATNFFFQVKGPKGKFGIVQKQVTLDGAYGARMMHALQNFGKETPEFDDNAYTFSATYIEGMLSLYAHHVAAPTIHTKNHPGYHITLLRGFQLLDKWAFADGVYAFRALRKLAQKHQDHIDGATPKAQVILCADEGCRYF</sequence>
<dbReference type="EMBL" id="CABFNO020001527">
    <property type="protein sequence ID" value="CAG9994430.1"/>
    <property type="molecule type" value="Genomic_DNA"/>
</dbReference>
<evidence type="ECO:0000256" key="1">
    <source>
        <dbReference type="SAM" id="MobiDB-lite"/>
    </source>
</evidence>
<protein>
    <submittedName>
        <fullName evidence="2">Uncharacterized protein</fullName>
    </submittedName>
</protein>
<name>A0A9N9Y5G0_9HYPO</name>
<evidence type="ECO:0000313" key="3">
    <source>
        <dbReference type="Proteomes" id="UP000754883"/>
    </source>
</evidence>
<reference evidence="2" key="1">
    <citation type="submission" date="2021-10" db="EMBL/GenBank/DDBJ databases">
        <authorList>
            <person name="Piombo E."/>
        </authorList>
    </citation>
    <scope>NUCLEOTIDE SEQUENCE</scope>
</reference>
<proteinExistence type="predicted"/>
<dbReference type="Proteomes" id="UP000754883">
    <property type="component" value="Unassembled WGS sequence"/>
</dbReference>
<evidence type="ECO:0000313" key="2">
    <source>
        <dbReference type="EMBL" id="CAG9994430.1"/>
    </source>
</evidence>
<dbReference type="OrthoDB" id="5336565at2759"/>
<dbReference type="AlphaFoldDB" id="A0A9N9Y5G0"/>
<organism evidence="2 3">
    <name type="scientific">Clonostachys byssicola</name>
    <dbReference type="NCBI Taxonomy" id="160290"/>
    <lineage>
        <taxon>Eukaryota</taxon>
        <taxon>Fungi</taxon>
        <taxon>Dikarya</taxon>
        <taxon>Ascomycota</taxon>
        <taxon>Pezizomycotina</taxon>
        <taxon>Sordariomycetes</taxon>
        <taxon>Hypocreomycetidae</taxon>
        <taxon>Hypocreales</taxon>
        <taxon>Bionectriaceae</taxon>
        <taxon>Clonostachys</taxon>
    </lineage>
</organism>
<keyword evidence="3" id="KW-1185">Reference proteome</keyword>
<accession>A0A9N9Y5G0</accession>